<sequence>MSTPSSDIAFSPSVKAIQERRGSRSAYAKTELRGGFNVEITPALSAFLSEIDTAYLATASAVGQPYAQHRGGPKGFIKVLDSRTLAFADFAGNRQYVTLGNLAENDRAFLFLMDYENRRRVKVWGRAKVVENDAALINQLTPKGYRARPEQAILIAVEAWDVNCSQHIPRKIDAEEASAAIHQIQKQIAALTAENARLRDPLLVAQKIH</sequence>
<accession>A0ABZ0HT79</accession>
<dbReference type="RefSeq" id="WP_407340006.1">
    <property type="nucleotide sequence ID" value="NZ_CP136862.1"/>
</dbReference>
<dbReference type="InterPro" id="IPR012349">
    <property type="entry name" value="Split_barrel_FMN-bd"/>
</dbReference>
<proteinExistence type="predicted"/>
<dbReference type="PANTHER" id="PTHR42815:SF2">
    <property type="entry name" value="FAD-BINDING, PUTATIVE (AFU_ORTHOLOGUE AFUA_6G07600)-RELATED"/>
    <property type="match status" value="1"/>
</dbReference>
<protein>
    <submittedName>
        <fullName evidence="2">Pyridoxamine 5'-phosphate oxidase family protein</fullName>
    </submittedName>
</protein>
<dbReference type="PANTHER" id="PTHR42815">
    <property type="entry name" value="FAD-BINDING, PUTATIVE (AFU_ORTHOLOGUE AFUA_6G07600)-RELATED"/>
    <property type="match status" value="1"/>
</dbReference>
<dbReference type="InterPro" id="IPR011576">
    <property type="entry name" value="Pyridox_Oxase_N"/>
</dbReference>
<dbReference type="SUPFAM" id="SSF50475">
    <property type="entry name" value="FMN-binding split barrel"/>
    <property type="match status" value="1"/>
</dbReference>
<reference evidence="2 3" key="1">
    <citation type="submission" date="2023-10" db="EMBL/GenBank/DDBJ databases">
        <title>Novel methanotroph of the genus Methylocapsa from a subarctic wetland.</title>
        <authorList>
            <person name="Belova S.E."/>
            <person name="Oshkin I.Y."/>
            <person name="Miroshnikov K."/>
            <person name="Dedysh S.N."/>
        </authorList>
    </citation>
    <scope>NUCLEOTIDE SEQUENCE [LARGE SCALE GENOMIC DNA]</scope>
    <source>
        <strain evidence="2 3">RX1</strain>
    </source>
</reference>
<dbReference type="Proteomes" id="UP001626536">
    <property type="component" value="Chromosome"/>
</dbReference>
<dbReference type="EMBL" id="CP136862">
    <property type="protein sequence ID" value="WOJ90502.1"/>
    <property type="molecule type" value="Genomic_DNA"/>
</dbReference>
<dbReference type="Gene3D" id="2.30.110.10">
    <property type="entry name" value="Electron Transport, Fmn-binding Protein, Chain A"/>
    <property type="match status" value="1"/>
</dbReference>
<organism evidence="2 3">
    <name type="scientific">Methylocapsa polymorpha</name>
    <dbReference type="NCBI Taxonomy" id="3080828"/>
    <lineage>
        <taxon>Bacteria</taxon>
        <taxon>Pseudomonadati</taxon>
        <taxon>Pseudomonadota</taxon>
        <taxon>Alphaproteobacteria</taxon>
        <taxon>Hyphomicrobiales</taxon>
        <taxon>Beijerinckiaceae</taxon>
        <taxon>Methylocapsa</taxon>
    </lineage>
</organism>
<keyword evidence="3" id="KW-1185">Reference proteome</keyword>
<name>A0ABZ0HT79_9HYPH</name>
<feature type="domain" description="Pyridoxamine 5'-phosphate oxidase N-terminal" evidence="1">
    <location>
        <begin position="40"/>
        <end position="162"/>
    </location>
</feature>
<evidence type="ECO:0000259" key="1">
    <source>
        <dbReference type="Pfam" id="PF01243"/>
    </source>
</evidence>
<evidence type="ECO:0000313" key="3">
    <source>
        <dbReference type="Proteomes" id="UP001626536"/>
    </source>
</evidence>
<evidence type="ECO:0000313" key="2">
    <source>
        <dbReference type="EMBL" id="WOJ90502.1"/>
    </source>
</evidence>
<dbReference type="Pfam" id="PF01243">
    <property type="entry name" value="PNPOx_N"/>
    <property type="match status" value="1"/>
</dbReference>
<gene>
    <name evidence="2" type="ORF">RZS28_04180</name>
</gene>